<dbReference type="PROSITE" id="PS51109">
    <property type="entry name" value="G5"/>
    <property type="match status" value="1"/>
</dbReference>
<dbReference type="Pfam" id="PF06737">
    <property type="entry name" value="Transglycosylas"/>
    <property type="match status" value="1"/>
</dbReference>
<reference evidence="5" key="1">
    <citation type="submission" date="2021-03" db="EMBL/GenBank/DDBJ databases">
        <authorList>
            <person name="Sun Q."/>
        </authorList>
    </citation>
    <scope>NUCLEOTIDE SEQUENCE</scope>
    <source>
        <strain evidence="5">CCM 8862</strain>
    </source>
</reference>
<dbReference type="GO" id="GO:0016787">
    <property type="term" value="F:hydrolase activity"/>
    <property type="evidence" value="ECO:0007669"/>
    <property type="project" value="UniProtKB-KW"/>
</dbReference>
<dbReference type="InterPro" id="IPR007137">
    <property type="entry name" value="DUF348"/>
</dbReference>
<dbReference type="AlphaFoldDB" id="A0A939IUA7"/>
<protein>
    <submittedName>
        <fullName evidence="5">Transglycosylase family protein</fullName>
    </submittedName>
</protein>
<dbReference type="CDD" id="cd13925">
    <property type="entry name" value="RPF"/>
    <property type="match status" value="1"/>
</dbReference>
<evidence type="ECO:0000256" key="1">
    <source>
        <dbReference type="ARBA" id="ARBA00010830"/>
    </source>
</evidence>
<sequence length="378" mass="39365">MATSRRSGFGRLNQTTSKPLRIATSGMLVTLLVGGGLGVTQKKDVEIDANGRIIEASALNGTVGDLLDKLDIDHGVSDLVSPPADTRITDGQTITVRSIRQVSVTVDGDQRTLDTTALTVGELVKKLNLADAADSLSQPEDAELPVAGMSLKVTTPKDVTVIDGTTPIEVTAAATTVAGVLADAGISLGDADIVEPGVDEAVTDGQTITITRRTVSTETSTSVFEVEPVVIEDPEMAEGTEQVTVPPRPGTRTTVRQTVTENGAVVSDAVIEDTVITPAVPATITRGTKPAAAPVPGGSRWDILAQCEASGNWAINTGNGFSGGLQFTPSTWLAFGGGKYAPQAWQASREEQIEIAEKVLAGQGWGAWPACTRKLGWR</sequence>
<accession>A0A939IUA7</accession>
<feature type="domain" description="G5" evidence="4">
    <location>
        <begin position="210"/>
        <end position="290"/>
    </location>
</feature>
<dbReference type="SUPFAM" id="SSF53955">
    <property type="entry name" value="Lysozyme-like"/>
    <property type="match status" value="1"/>
</dbReference>
<dbReference type="InterPro" id="IPR023346">
    <property type="entry name" value="Lysozyme-like_dom_sf"/>
</dbReference>
<comment type="caution">
    <text evidence="5">The sequence shown here is derived from an EMBL/GenBank/DDBJ whole genome shotgun (WGS) entry which is preliminary data.</text>
</comment>
<keyword evidence="6" id="KW-1185">Reference proteome</keyword>
<keyword evidence="2" id="KW-0732">Signal</keyword>
<dbReference type="Gene3D" id="2.20.230.10">
    <property type="entry name" value="Resuscitation-promoting factor rpfb"/>
    <property type="match status" value="1"/>
</dbReference>
<evidence type="ECO:0000313" key="6">
    <source>
        <dbReference type="Proteomes" id="UP000664332"/>
    </source>
</evidence>
<dbReference type="InterPro" id="IPR011098">
    <property type="entry name" value="G5_dom"/>
</dbReference>
<dbReference type="RefSeq" id="WP_207279214.1">
    <property type="nucleotide sequence ID" value="NZ_JAFLEQ010000016.1"/>
</dbReference>
<dbReference type="Pfam" id="PF07501">
    <property type="entry name" value="G5"/>
    <property type="match status" value="1"/>
</dbReference>
<gene>
    <name evidence="5" type="ORF">JZY06_08955</name>
</gene>
<organism evidence="5 6">
    <name type="scientific">Corynebacterium mendelii</name>
    <dbReference type="NCBI Taxonomy" id="2765362"/>
    <lineage>
        <taxon>Bacteria</taxon>
        <taxon>Bacillati</taxon>
        <taxon>Actinomycetota</taxon>
        <taxon>Actinomycetes</taxon>
        <taxon>Mycobacteriales</taxon>
        <taxon>Corynebacteriaceae</taxon>
        <taxon>Corynebacterium</taxon>
    </lineage>
</organism>
<evidence type="ECO:0000256" key="3">
    <source>
        <dbReference type="ARBA" id="ARBA00022801"/>
    </source>
</evidence>
<evidence type="ECO:0000313" key="5">
    <source>
        <dbReference type="EMBL" id="MBN9644734.1"/>
    </source>
</evidence>
<dbReference type="Gene3D" id="1.10.530.10">
    <property type="match status" value="1"/>
</dbReference>
<dbReference type="Pfam" id="PF03990">
    <property type="entry name" value="DUF348"/>
    <property type="match status" value="3"/>
</dbReference>
<proteinExistence type="inferred from homology"/>
<comment type="similarity">
    <text evidence="1">Belongs to the transglycosylase family. Rpf subfamily.</text>
</comment>
<evidence type="ECO:0000259" key="4">
    <source>
        <dbReference type="PROSITE" id="PS51109"/>
    </source>
</evidence>
<keyword evidence="3" id="KW-0378">Hydrolase</keyword>
<dbReference type="Proteomes" id="UP000664332">
    <property type="component" value="Unassembled WGS sequence"/>
</dbReference>
<dbReference type="InterPro" id="IPR010618">
    <property type="entry name" value="RPF"/>
</dbReference>
<evidence type="ECO:0000256" key="2">
    <source>
        <dbReference type="ARBA" id="ARBA00022729"/>
    </source>
</evidence>
<name>A0A939IUA7_9CORY</name>
<dbReference type="EMBL" id="JAFLEQ010000016">
    <property type="protein sequence ID" value="MBN9644734.1"/>
    <property type="molecule type" value="Genomic_DNA"/>
</dbReference>
<dbReference type="SMART" id="SM01208">
    <property type="entry name" value="G5"/>
    <property type="match status" value="1"/>
</dbReference>